<evidence type="ECO:0000313" key="3">
    <source>
        <dbReference type="Proteomes" id="UP000076794"/>
    </source>
</evidence>
<sequence>MPQRNRAREQRRAAAPPLGEQDVPTRARPPADVVAVDTPEAARELAVRLLTPGRRWPVAVVSTAADADGPYVDTGELKSEVGDLAEVALVRTGDPSWAFSAAMPPQTQVYGGASRVYPVDHAWVGQPRRSRLRFAYSDADGARVRADLVHDVLGAALQAGLIGAPDLAPAAAVVEGIVRRVLGQRALVDLDDGGQATVAEELTGAGVPLAQVLAPGLRVHGVLDPTSRLLDVGAHLPDDAASEHLARTAYRDGDVVLVRVREASADAVTVELAPRHASRVPRAHVTTNELDHLDDLFEPGEVVLARTVVGPAGLTVRLDDVDETEDVPVPALALLPGGPPWLLPPVATGRRAPEPVAPEPTPRPTPPLSPSPAAEPASATAYVPAETTGPADLTEPVEAAVPAEAAPVRPTPALLSHGPTHRPPQPPPAPTPAPPATPAGPAPKGKALQDAQLALAAAVTRAETAERDATTSGRLAQQLRSENEQLLLEVHELEARITRLERSLGEQKRKYRQADLRRQQAESRTPTSDDDGPWFTDPADQFRHEVRTAWVRGVPAAQKASLPLRDYSLGPRFLDSLTLGGISRRKIVETVVHVVTGRAADINGLQLHRLRTDEGGDSQPVTRDADGATCFRVSLQINTPSARRLHFWRLPDGGYELSRVVLHDDVEP</sequence>
<feature type="region of interest" description="Disordered" evidence="1">
    <location>
        <begin position="331"/>
        <end position="381"/>
    </location>
</feature>
<dbReference type="OrthoDB" id="8452205at2"/>
<gene>
    <name evidence="2" type="ORF">I598_2632</name>
</gene>
<dbReference type="EMBL" id="CP014209">
    <property type="protein sequence ID" value="ANC32162.1"/>
    <property type="molecule type" value="Genomic_DNA"/>
</dbReference>
<evidence type="ECO:0000256" key="1">
    <source>
        <dbReference type="SAM" id="MobiDB-lite"/>
    </source>
</evidence>
<proteinExistence type="predicted"/>
<dbReference type="AlphaFoldDB" id="A0A161HS08"/>
<dbReference type="PATRIC" id="fig|1300344.3.peg.2645"/>
<dbReference type="KEGG" id="ido:I598_2632"/>
<feature type="compositionally biased region" description="Basic and acidic residues" evidence="1">
    <location>
        <begin position="506"/>
        <end position="521"/>
    </location>
</feature>
<reference evidence="2 3" key="1">
    <citation type="submission" date="2016-01" db="EMBL/GenBank/DDBJ databases">
        <title>Complete genome sequence of a soil Actinobacterium, Isoptericola dokdonensis DS-3.</title>
        <authorList>
            <person name="Kwon S.-K."/>
            <person name="Kim J.F."/>
        </authorList>
    </citation>
    <scope>NUCLEOTIDE SEQUENCE [LARGE SCALE GENOMIC DNA]</scope>
    <source>
        <strain evidence="2 3">DS-3</strain>
    </source>
</reference>
<accession>A0A161HS08</accession>
<dbReference type="RefSeq" id="WP_083973258.1">
    <property type="nucleotide sequence ID" value="NZ_CP014209.1"/>
</dbReference>
<feature type="compositionally biased region" description="Low complexity" evidence="1">
    <location>
        <begin position="371"/>
        <end position="381"/>
    </location>
</feature>
<name>A0A161HS08_9MICO</name>
<feature type="region of interest" description="Disordered" evidence="1">
    <location>
        <begin position="410"/>
        <end position="449"/>
    </location>
</feature>
<feature type="region of interest" description="Disordered" evidence="1">
    <location>
        <begin position="506"/>
        <end position="534"/>
    </location>
</feature>
<feature type="region of interest" description="Disordered" evidence="1">
    <location>
        <begin position="1"/>
        <end position="29"/>
    </location>
</feature>
<evidence type="ECO:0000313" key="2">
    <source>
        <dbReference type="EMBL" id="ANC32162.1"/>
    </source>
</evidence>
<dbReference type="Proteomes" id="UP000076794">
    <property type="component" value="Chromosome"/>
</dbReference>
<protein>
    <recommendedName>
        <fullName evidence="4">S1 motif domain-containing protein</fullName>
    </recommendedName>
</protein>
<feature type="compositionally biased region" description="Pro residues" evidence="1">
    <location>
        <begin position="421"/>
        <end position="441"/>
    </location>
</feature>
<keyword evidence="3" id="KW-1185">Reference proteome</keyword>
<feature type="compositionally biased region" description="Basic and acidic residues" evidence="1">
    <location>
        <begin position="1"/>
        <end position="12"/>
    </location>
</feature>
<dbReference type="STRING" id="1300344.I598_2632"/>
<organism evidence="2 3">
    <name type="scientific">Isoptericola dokdonensis DS-3</name>
    <dbReference type="NCBI Taxonomy" id="1300344"/>
    <lineage>
        <taxon>Bacteria</taxon>
        <taxon>Bacillati</taxon>
        <taxon>Actinomycetota</taxon>
        <taxon>Actinomycetes</taxon>
        <taxon>Micrococcales</taxon>
        <taxon>Promicromonosporaceae</taxon>
        <taxon>Isoptericola</taxon>
    </lineage>
</organism>
<evidence type="ECO:0008006" key="4">
    <source>
        <dbReference type="Google" id="ProtNLM"/>
    </source>
</evidence>
<feature type="compositionally biased region" description="Pro residues" evidence="1">
    <location>
        <begin position="355"/>
        <end position="370"/>
    </location>
</feature>